<dbReference type="AlphaFoldDB" id="A0A6A4TDR0"/>
<evidence type="ECO:0000313" key="2">
    <source>
        <dbReference type="EMBL" id="KAF0045726.1"/>
    </source>
</evidence>
<dbReference type="Proteomes" id="UP000438429">
    <property type="component" value="Unassembled WGS sequence"/>
</dbReference>
<feature type="compositionally biased region" description="Basic and acidic residues" evidence="1">
    <location>
        <begin position="33"/>
        <end position="48"/>
    </location>
</feature>
<organism evidence="2 3">
    <name type="scientific">Scophthalmus maximus</name>
    <name type="common">Turbot</name>
    <name type="synonym">Psetta maxima</name>
    <dbReference type="NCBI Taxonomy" id="52904"/>
    <lineage>
        <taxon>Eukaryota</taxon>
        <taxon>Metazoa</taxon>
        <taxon>Chordata</taxon>
        <taxon>Craniata</taxon>
        <taxon>Vertebrata</taxon>
        <taxon>Euteleostomi</taxon>
        <taxon>Actinopterygii</taxon>
        <taxon>Neopterygii</taxon>
        <taxon>Teleostei</taxon>
        <taxon>Neoteleostei</taxon>
        <taxon>Acanthomorphata</taxon>
        <taxon>Carangaria</taxon>
        <taxon>Pleuronectiformes</taxon>
        <taxon>Pleuronectoidei</taxon>
        <taxon>Scophthalmidae</taxon>
        <taxon>Scophthalmus</taxon>
    </lineage>
</organism>
<evidence type="ECO:0000313" key="3">
    <source>
        <dbReference type="Proteomes" id="UP000438429"/>
    </source>
</evidence>
<reference evidence="2 3" key="1">
    <citation type="submission" date="2019-06" db="EMBL/GenBank/DDBJ databases">
        <title>Draft genomes of female and male turbot (Scophthalmus maximus).</title>
        <authorList>
            <person name="Xu H."/>
            <person name="Xu X.-W."/>
            <person name="Shao C."/>
            <person name="Chen S."/>
        </authorList>
    </citation>
    <scope>NUCLEOTIDE SEQUENCE [LARGE SCALE GENOMIC DNA]</scope>
    <source>
        <strain evidence="2">Ysfricsl-2016a</strain>
        <tissue evidence="2">Blood</tissue>
    </source>
</reference>
<protein>
    <submittedName>
        <fullName evidence="2">Uncharacterized protein</fullName>
    </submittedName>
</protein>
<proteinExistence type="predicted"/>
<accession>A0A6A4TDR0</accession>
<evidence type="ECO:0000256" key="1">
    <source>
        <dbReference type="SAM" id="MobiDB-lite"/>
    </source>
</evidence>
<name>A0A6A4TDR0_SCOMX</name>
<feature type="region of interest" description="Disordered" evidence="1">
    <location>
        <begin position="33"/>
        <end position="62"/>
    </location>
</feature>
<dbReference type="EMBL" id="VEVO01000002">
    <property type="protein sequence ID" value="KAF0045726.1"/>
    <property type="molecule type" value="Genomic_DNA"/>
</dbReference>
<gene>
    <name evidence="2" type="ORF">F2P81_002255</name>
</gene>
<sequence>MGKGGTLPNLMPYGIGAVPPFLLNPLISFERQREEKERDKRFDDDRNKLHQSPGESRGCRINTWTNLQSGQSSLKMQHCPAVVTKGYCHPATSKPFLHDSGKKRIQGK</sequence>
<comment type="caution">
    <text evidence="2">The sequence shown here is derived from an EMBL/GenBank/DDBJ whole genome shotgun (WGS) entry which is preliminary data.</text>
</comment>